<keyword evidence="3" id="KW-1185">Reference proteome</keyword>
<proteinExistence type="predicted"/>
<dbReference type="PANTHER" id="PTHR31270:SF1">
    <property type="entry name" value="GLUTAMINYL-PEPTIDE CYCLOTRANSFERASE"/>
    <property type="match status" value="1"/>
</dbReference>
<evidence type="ECO:0008006" key="4">
    <source>
        <dbReference type="Google" id="ProtNLM"/>
    </source>
</evidence>
<dbReference type="EMBL" id="BLTE01000031">
    <property type="protein sequence ID" value="GFK96065.1"/>
    <property type="molecule type" value="Genomic_DNA"/>
</dbReference>
<dbReference type="GO" id="GO:0016603">
    <property type="term" value="F:glutaminyl-peptide cyclotransferase activity"/>
    <property type="evidence" value="ECO:0007669"/>
    <property type="project" value="InterPro"/>
</dbReference>
<dbReference type="AlphaFoldDB" id="A0A6V8M622"/>
<reference evidence="2 3" key="2">
    <citation type="submission" date="2020-05" db="EMBL/GenBank/DDBJ databases">
        <title>Draft genome sequence of Desulfovibrio sp. strainFSS-1.</title>
        <authorList>
            <person name="Shimoshige H."/>
            <person name="Kobayashi H."/>
            <person name="Maekawa T."/>
        </authorList>
    </citation>
    <scope>NUCLEOTIDE SEQUENCE [LARGE SCALE GENOMIC DNA]</scope>
    <source>
        <strain evidence="2 3">SIID29052-01</strain>
    </source>
</reference>
<gene>
    <name evidence="2" type="ORF">NNJEOMEG_03939</name>
</gene>
<dbReference type="Pfam" id="PF05096">
    <property type="entry name" value="Glu_cyclase_2"/>
    <property type="match status" value="1"/>
</dbReference>
<evidence type="ECO:0000313" key="3">
    <source>
        <dbReference type="Proteomes" id="UP000494245"/>
    </source>
</evidence>
<evidence type="ECO:0000256" key="1">
    <source>
        <dbReference type="SAM" id="SignalP"/>
    </source>
</evidence>
<dbReference type="SUPFAM" id="SSF50969">
    <property type="entry name" value="YVTN repeat-like/Quinoprotein amine dehydrogenase"/>
    <property type="match status" value="1"/>
</dbReference>
<dbReference type="PANTHER" id="PTHR31270">
    <property type="entry name" value="GLUTAMINYL-PEPTIDE CYCLOTRANSFERASE"/>
    <property type="match status" value="1"/>
</dbReference>
<keyword evidence="1" id="KW-0732">Signal</keyword>
<feature type="chain" id="PRO_5028910423" description="Glutamine cyclotransferase" evidence="1">
    <location>
        <begin position="28"/>
        <end position="260"/>
    </location>
</feature>
<sequence length="260" mass="28765">MTRTLQSFAVLALALVLCLAPDRPARARELSYTVTATLPHDEEAFTQGLLFAQGQFFESTGLYGQSTLRRVDPATGKVLARRELDRNHFGEGLALLGGVLYQLTWRQRLVLLYDAATLEPRGSLPLETEGWGIAATPFGLVTSDGTPTLTWRDPLTFKPGRSVAVTDRNRPVERLNELEWAEGWILANVWHDDRIAVVSPATGKVAAWIACAPLRARLPGLPRESDLNGVAWDPAAKRLYVTGKNWPAVFQLKLEEWPAP</sequence>
<comment type="caution">
    <text evidence="2">The sequence shown here is derived from an EMBL/GenBank/DDBJ whole genome shotgun (WGS) entry which is preliminary data.</text>
</comment>
<organism evidence="2 3">
    <name type="scientific">Fundidesulfovibrio magnetotacticus</name>
    <dbReference type="NCBI Taxonomy" id="2730080"/>
    <lineage>
        <taxon>Bacteria</taxon>
        <taxon>Pseudomonadati</taxon>
        <taxon>Thermodesulfobacteriota</taxon>
        <taxon>Desulfovibrionia</taxon>
        <taxon>Desulfovibrionales</taxon>
        <taxon>Desulfovibrionaceae</taxon>
        <taxon>Fundidesulfovibrio</taxon>
    </lineage>
</organism>
<dbReference type="InterPro" id="IPR007788">
    <property type="entry name" value="QCT"/>
</dbReference>
<evidence type="ECO:0000313" key="2">
    <source>
        <dbReference type="EMBL" id="GFK96065.1"/>
    </source>
</evidence>
<dbReference type="Gene3D" id="2.130.10.10">
    <property type="entry name" value="YVTN repeat-like/Quinoprotein amine dehydrogenase"/>
    <property type="match status" value="1"/>
</dbReference>
<dbReference type="InterPro" id="IPR015943">
    <property type="entry name" value="WD40/YVTN_repeat-like_dom_sf"/>
</dbReference>
<reference evidence="2 3" key="1">
    <citation type="submission" date="2020-04" db="EMBL/GenBank/DDBJ databases">
        <authorList>
            <consortium name="Desulfovibrio sp. FSS-1 genome sequencing consortium"/>
            <person name="Shimoshige H."/>
            <person name="Kobayashi H."/>
            <person name="Maekawa T."/>
        </authorList>
    </citation>
    <scope>NUCLEOTIDE SEQUENCE [LARGE SCALE GENOMIC DNA]</scope>
    <source>
        <strain evidence="2 3">SIID29052-01</strain>
    </source>
</reference>
<name>A0A6V8M622_9BACT</name>
<protein>
    <recommendedName>
        <fullName evidence="4">Glutamine cyclotransferase</fullName>
    </recommendedName>
</protein>
<dbReference type="RefSeq" id="WP_235957048.1">
    <property type="nucleotide sequence ID" value="NZ_BLTE01000031.1"/>
</dbReference>
<dbReference type="InterPro" id="IPR011044">
    <property type="entry name" value="Quino_amine_DH_bsu"/>
</dbReference>
<feature type="signal peptide" evidence="1">
    <location>
        <begin position="1"/>
        <end position="27"/>
    </location>
</feature>
<dbReference type="Proteomes" id="UP000494245">
    <property type="component" value="Unassembled WGS sequence"/>
</dbReference>
<accession>A0A6V8M622</accession>